<dbReference type="AlphaFoldDB" id="A0A263D280"/>
<evidence type="ECO:0000313" key="1">
    <source>
        <dbReference type="EMBL" id="OZM71596.1"/>
    </source>
</evidence>
<evidence type="ECO:0000313" key="2">
    <source>
        <dbReference type="Proteomes" id="UP000242444"/>
    </source>
</evidence>
<dbReference type="EMBL" id="NKYE01000012">
    <property type="protein sequence ID" value="OZM71596.1"/>
    <property type="molecule type" value="Genomic_DNA"/>
</dbReference>
<reference evidence="1 2" key="1">
    <citation type="submission" date="2017-07" db="EMBL/GenBank/DDBJ databases">
        <title>Amycolatopsis antarcticus sp. nov., isolated from the surface of an Antarcticus brown macroalga.</title>
        <authorList>
            <person name="Wang J."/>
            <person name="Leiva S."/>
            <person name="Huang J."/>
            <person name="Huang Y."/>
        </authorList>
    </citation>
    <scope>NUCLEOTIDE SEQUENCE [LARGE SCALE GENOMIC DNA]</scope>
    <source>
        <strain evidence="1 2">AU-G6</strain>
    </source>
</reference>
<organism evidence="1 2">
    <name type="scientific">Amycolatopsis antarctica</name>
    <dbReference type="NCBI Taxonomy" id="1854586"/>
    <lineage>
        <taxon>Bacteria</taxon>
        <taxon>Bacillati</taxon>
        <taxon>Actinomycetota</taxon>
        <taxon>Actinomycetes</taxon>
        <taxon>Pseudonocardiales</taxon>
        <taxon>Pseudonocardiaceae</taxon>
        <taxon>Amycolatopsis</taxon>
    </lineage>
</organism>
<keyword evidence="2" id="KW-1185">Reference proteome</keyword>
<accession>A0A263D280</accession>
<dbReference type="RefSeq" id="WP_094864178.1">
    <property type="nucleotide sequence ID" value="NZ_NKYE01000012.1"/>
</dbReference>
<name>A0A263D280_9PSEU</name>
<proteinExistence type="predicted"/>
<comment type="caution">
    <text evidence="1">The sequence shown here is derived from an EMBL/GenBank/DDBJ whole genome shotgun (WGS) entry which is preliminary data.</text>
</comment>
<sequence length="140" mass="15957">MIGRQTITDEWRSQRVHWHAYVIPRTDSADRRWRLRVVRLDSEPDAVLSSPVAVADWIERLTREHIEPRQTWAAAEQSWVEFGDADDLARSRRLHLVVASHGDSLYVDIPTSSVPLDLFVEAVTHAECDQHNPEGDPAAA</sequence>
<dbReference type="OrthoDB" id="5183836at2"/>
<dbReference type="InParanoid" id="A0A263D280"/>
<protein>
    <submittedName>
        <fullName evidence="1">Uncharacterized protein</fullName>
    </submittedName>
</protein>
<gene>
    <name evidence="1" type="ORF">CFN78_18900</name>
</gene>
<dbReference type="Proteomes" id="UP000242444">
    <property type="component" value="Unassembled WGS sequence"/>
</dbReference>